<reference evidence="1" key="1">
    <citation type="submission" date="2024-07" db="EMBL/GenBank/DDBJ databases">
        <authorList>
            <person name="Yu S.T."/>
        </authorList>
    </citation>
    <scope>NUCLEOTIDE SEQUENCE</scope>
    <source>
        <strain evidence="1">R11</strain>
    </source>
</reference>
<dbReference type="InterPro" id="IPR046300">
    <property type="entry name" value="DUF6415"/>
</dbReference>
<gene>
    <name evidence="1" type="ORF">AB5J55_44270</name>
</gene>
<evidence type="ECO:0000313" key="1">
    <source>
        <dbReference type="EMBL" id="XDQ16083.1"/>
    </source>
</evidence>
<accession>A0AB39NF80</accession>
<dbReference type="RefSeq" id="WP_369276006.1">
    <property type="nucleotide sequence ID" value="NZ_CP163432.1"/>
</dbReference>
<dbReference type="Pfam" id="PF19979">
    <property type="entry name" value="DUF6415"/>
    <property type="match status" value="1"/>
</dbReference>
<sequence length="140" mass="15620">MTAVGQHWIRPVERWAPPLDGQALTVLLAKVRAWEAFDGEALLGDVAAVLDDVVPAEQQVDELAERLRGHLMRLVTIAVAAEVEQRDDTTARLMSQARTLRIEEAPGDHCRAVGYLRRMGWITNELLERLVATKCLKEAV</sequence>
<organism evidence="1">
    <name type="scientific">Streptomyces sp. R11</name>
    <dbReference type="NCBI Taxonomy" id="3238625"/>
    <lineage>
        <taxon>Bacteria</taxon>
        <taxon>Bacillati</taxon>
        <taxon>Actinomycetota</taxon>
        <taxon>Actinomycetes</taxon>
        <taxon>Kitasatosporales</taxon>
        <taxon>Streptomycetaceae</taxon>
        <taxon>Streptomyces</taxon>
    </lineage>
</organism>
<name>A0AB39NF80_9ACTN</name>
<proteinExistence type="predicted"/>
<protein>
    <submittedName>
        <fullName evidence="1">DUF6415 family natural product biosynthesis protein</fullName>
    </submittedName>
</protein>
<dbReference type="EMBL" id="CP163432">
    <property type="protein sequence ID" value="XDQ16083.1"/>
    <property type="molecule type" value="Genomic_DNA"/>
</dbReference>
<dbReference type="AlphaFoldDB" id="A0AB39NF80"/>